<name>A0ABW1E8J2_9ACTN</name>
<proteinExistence type="predicted"/>
<feature type="transmembrane region" description="Helical" evidence="1">
    <location>
        <begin position="21"/>
        <end position="42"/>
    </location>
</feature>
<protein>
    <recommendedName>
        <fullName evidence="4">Integral membrane protein</fullName>
    </recommendedName>
</protein>
<gene>
    <name evidence="2" type="ORF">ACFPZI_34945</name>
</gene>
<feature type="transmembrane region" description="Helical" evidence="1">
    <location>
        <begin position="111"/>
        <end position="128"/>
    </location>
</feature>
<keyword evidence="1" id="KW-0472">Membrane</keyword>
<evidence type="ECO:0000256" key="1">
    <source>
        <dbReference type="SAM" id="Phobius"/>
    </source>
</evidence>
<keyword evidence="1" id="KW-0812">Transmembrane</keyword>
<accession>A0ABW1E8J2</accession>
<evidence type="ECO:0000313" key="2">
    <source>
        <dbReference type="EMBL" id="MFC5856761.1"/>
    </source>
</evidence>
<keyword evidence="3" id="KW-1185">Reference proteome</keyword>
<organism evidence="2 3">
    <name type="scientific">Streptomyces chlorus</name>
    <dbReference type="NCBI Taxonomy" id="887452"/>
    <lineage>
        <taxon>Bacteria</taxon>
        <taxon>Bacillati</taxon>
        <taxon>Actinomycetota</taxon>
        <taxon>Actinomycetes</taxon>
        <taxon>Kitasatosporales</taxon>
        <taxon>Streptomycetaceae</taxon>
        <taxon>Streptomyces</taxon>
    </lineage>
</organism>
<keyword evidence="1" id="KW-1133">Transmembrane helix</keyword>
<reference evidence="3" key="1">
    <citation type="journal article" date="2019" name="Int. J. Syst. Evol. Microbiol.">
        <title>The Global Catalogue of Microorganisms (GCM) 10K type strain sequencing project: providing services to taxonomists for standard genome sequencing and annotation.</title>
        <authorList>
            <consortium name="The Broad Institute Genomics Platform"/>
            <consortium name="The Broad Institute Genome Sequencing Center for Infectious Disease"/>
            <person name="Wu L."/>
            <person name="Ma J."/>
        </authorList>
    </citation>
    <scope>NUCLEOTIDE SEQUENCE [LARGE SCALE GENOMIC DNA]</scope>
    <source>
        <strain evidence="3">JCM 10411</strain>
    </source>
</reference>
<dbReference type="RefSeq" id="WP_381371179.1">
    <property type="nucleotide sequence ID" value="NZ_JBHSOA010000136.1"/>
</dbReference>
<sequence length="141" mass="14673">MSATQLASLTRTFGPQSVLRRLLVLDAAVTGANALAYLSLSGPLGRFLGIGSDLLAGLGALLAVYTAAVGLLASRRHPPKLGVRAVVEINLAWAVVSCAALVLWLEPSTAGMVWTALQALVVAGFALLQHMALKTRQLSQD</sequence>
<feature type="transmembrane region" description="Helical" evidence="1">
    <location>
        <begin position="54"/>
        <end position="73"/>
    </location>
</feature>
<dbReference type="EMBL" id="JBHSOA010000136">
    <property type="protein sequence ID" value="MFC5856761.1"/>
    <property type="molecule type" value="Genomic_DNA"/>
</dbReference>
<comment type="caution">
    <text evidence="2">The sequence shown here is derived from an EMBL/GenBank/DDBJ whole genome shotgun (WGS) entry which is preliminary data.</text>
</comment>
<evidence type="ECO:0008006" key="4">
    <source>
        <dbReference type="Google" id="ProtNLM"/>
    </source>
</evidence>
<evidence type="ECO:0000313" key="3">
    <source>
        <dbReference type="Proteomes" id="UP001596180"/>
    </source>
</evidence>
<dbReference type="Proteomes" id="UP001596180">
    <property type="component" value="Unassembled WGS sequence"/>
</dbReference>
<feature type="transmembrane region" description="Helical" evidence="1">
    <location>
        <begin position="85"/>
        <end position="105"/>
    </location>
</feature>